<name>A0A8R2D259_ACYPI</name>
<dbReference type="GO" id="GO:0004555">
    <property type="term" value="F:alpha,alpha-trehalase activity"/>
    <property type="evidence" value="ECO:0007669"/>
    <property type="project" value="InterPro"/>
</dbReference>
<dbReference type="Proteomes" id="UP000007819">
    <property type="component" value="Chromosome X"/>
</dbReference>
<dbReference type="AlphaFoldDB" id="A0A8R2D259"/>
<dbReference type="RefSeq" id="XP_016656229.1">
    <property type="nucleotide sequence ID" value="XM_016800740.2"/>
</dbReference>
<dbReference type="Pfam" id="PF01204">
    <property type="entry name" value="Trehalase"/>
    <property type="match status" value="1"/>
</dbReference>
<dbReference type="InterPro" id="IPR001661">
    <property type="entry name" value="Glyco_hydro_37"/>
</dbReference>
<dbReference type="OrthoDB" id="3542292at2759"/>
<reference evidence="2" key="1">
    <citation type="submission" date="2010-06" db="EMBL/GenBank/DDBJ databases">
        <authorList>
            <person name="Jiang H."/>
            <person name="Abraham K."/>
            <person name="Ali S."/>
            <person name="Alsbrooks S.L."/>
            <person name="Anim B.N."/>
            <person name="Anosike U.S."/>
            <person name="Attaway T."/>
            <person name="Bandaranaike D.P."/>
            <person name="Battles P.K."/>
            <person name="Bell S.N."/>
            <person name="Bell A.V."/>
            <person name="Beltran B."/>
            <person name="Bickham C."/>
            <person name="Bustamante Y."/>
            <person name="Caleb T."/>
            <person name="Canada A."/>
            <person name="Cardenas V."/>
            <person name="Carter K."/>
            <person name="Chacko J."/>
            <person name="Chandrabose M.N."/>
            <person name="Chavez D."/>
            <person name="Chavez A."/>
            <person name="Chen L."/>
            <person name="Chu H.-S."/>
            <person name="Claassen K.J."/>
            <person name="Cockrell R."/>
            <person name="Collins M."/>
            <person name="Cooper J.A."/>
            <person name="Cree A."/>
            <person name="Curry S.M."/>
            <person name="Da Y."/>
            <person name="Dao M.D."/>
            <person name="Das B."/>
            <person name="Davila M.-L."/>
            <person name="Davy-Carroll L."/>
            <person name="Denson S."/>
            <person name="Dinh H."/>
            <person name="Ebong V.E."/>
            <person name="Edwards J.R."/>
            <person name="Egan A."/>
            <person name="El-Daye J."/>
            <person name="Escobedo L."/>
            <person name="Fernandez S."/>
            <person name="Fernando P.R."/>
            <person name="Flagg N."/>
            <person name="Forbes L.D."/>
            <person name="Fowler R.G."/>
            <person name="Fu Q."/>
            <person name="Gabisi R.A."/>
            <person name="Ganer J."/>
            <person name="Garbino Pronczuk A."/>
            <person name="Garcia R.M."/>
            <person name="Garner T."/>
            <person name="Garrett T.E."/>
            <person name="Gonzalez D.A."/>
            <person name="Hamid H."/>
            <person name="Hawkins E.S."/>
            <person name="Hirani K."/>
            <person name="Hogues M.E."/>
            <person name="Hollins B."/>
            <person name="Hsiao C.-H."/>
            <person name="Jabil R."/>
            <person name="James M.L."/>
            <person name="Jhangiani S.N."/>
            <person name="Johnson B."/>
            <person name="Johnson Q."/>
            <person name="Joshi V."/>
            <person name="Kalu J.B."/>
            <person name="Kam C."/>
            <person name="Kashfia A."/>
            <person name="Keebler J."/>
            <person name="Kisamo H."/>
            <person name="Kovar C.L."/>
            <person name="Lago L.A."/>
            <person name="Lai C.-Y."/>
            <person name="Laidlaw J."/>
            <person name="Lara F."/>
            <person name="Le T.-K."/>
            <person name="Lee S.L."/>
            <person name="Legall F.H."/>
            <person name="Lemon S.J."/>
            <person name="Lewis L.R."/>
            <person name="Li B."/>
            <person name="Liu Y."/>
            <person name="Liu Y.-S."/>
            <person name="Lopez J."/>
            <person name="Lozado R.J."/>
            <person name="Lu J."/>
            <person name="Madu R.C."/>
            <person name="Maheshwari M."/>
            <person name="Maheshwari R."/>
            <person name="Malloy K."/>
            <person name="Martinez E."/>
            <person name="Mathew T."/>
            <person name="Mercado I.C."/>
            <person name="Mercado C."/>
            <person name="Meyer B."/>
            <person name="Montgomery K."/>
            <person name="Morgan M.B."/>
            <person name="Munidasa M."/>
            <person name="Nazareth L.V."/>
            <person name="Nelson J."/>
            <person name="Ng B.M."/>
            <person name="Nguyen N.B."/>
            <person name="Nguyen P.Q."/>
            <person name="Nguyen T."/>
            <person name="Obregon M."/>
            <person name="Okwuonu G.O."/>
            <person name="Onwere C.G."/>
            <person name="Orozco G."/>
            <person name="Parra A."/>
            <person name="Patel S."/>
            <person name="Patil S."/>
            <person name="Perez A."/>
            <person name="Perez Y."/>
            <person name="Pham C."/>
            <person name="Primus E.L."/>
            <person name="Pu L.-L."/>
            <person name="Puazo M."/>
            <person name="Qin X."/>
            <person name="Quiroz J.B."/>
            <person name="Reese J."/>
            <person name="Richards S."/>
            <person name="Rives C.M."/>
            <person name="Robberts R."/>
            <person name="Ruiz S.J."/>
            <person name="Ruiz M.J."/>
            <person name="Santibanez J."/>
            <person name="Schneider B.W."/>
            <person name="Sisson I."/>
            <person name="Smith M."/>
            <person name="Sodergren E."/>
            <person name="Song X.-Z."/>
            <person name="Song B.B."/>
            <person name="Summersgill H."/>
            <person name="Thelus R."/>
            <person name="Thornton R.D."/>
            <person name="Trejos Z.Y."/>
            <person name="Usmani K."/>
            <person name="Vattathil S."/>
            <person name="Villasana D."/>
            <person name="Walker D.L."/>
            <person name="Wang S."/>
            <person name="Wang K."/>
            <person name="White C.S."/>
            <person name="Williams A.C."/>
            <person name="Williamson J."/>
            <person name="Wilson K."/>
            <person name="Woghiren I.O."/>
            <person name="Woodworth J.R."/>
            <person name="Worley K.C."/>
            <person name="Wright R.A."/>
            <person name="Wu W."/>
            <person name="Young L."/>
            <person name="Zhang L."/>
            <person name="Zhang J."/>
            <person name="Zhu Y."/>
            <person name="Muzny D.M."/>
            <person name="Weinstock G."/>
            <person name="Gibbs R.A."/>
        </authorList>
    </citation>
    <scope>NUCLEOTIDE SEQUENCE [LARGE SCALE GENOMIC DNA]</scope>
    <source>
        <strain evidence="2">LSR1</strain>
    </source>
</reference>
<evidence type="ECO:0000313" key="2">
    <source>
        <dbReference type="Proteomes" id="UP000007819"/>
    </source>
</evidence>
<reference evidence="1" key="2">
    <citation type="submission" date="2022-06" db="UniProtKB">
        <authorList>
            <consortium name="EnsemblMetazoa"/>
        </authorList>
    </citation>
    <scope>IDENTIFICATION</scope>
</reference>
<protein>
    <recommendedName>
        <fullName evidence="3">Alpha,alpha-trehalase</fullName>
    </recommendedName>
</protein>
<proteinExistence type="predicted"/>
<organism evidence="1 2">
    <name type="scientific">Acyrthosiphon pisum</name>
    <name type="common">Pea aphid</name>
    <dbReference type="NCBI Taxonomy" id="7029"/>
    <lineage>
        <taxon>Eukaryota</taxon>
        <taxon>Metazoa</taxon>
        <taxon>Ecdysozoa</taxon>
        <taxon>Arthropoda</taxon>
        <taxon>Hexapoda</taxon>
        <taxon>Insecta</taxon>
        <taxon>Pterygota</taxon>
        <taxon>Neoptera</taxon>
        <taxon>Paraneoptera</taxon>
        <taxon>Hemiptera</taxon>
        <taxon>Sternorrhyncha</taxon>
        <taxon>Aphidomorpha</taxon>
        <taxon>Aphidoidea</taxon>
        <taxon>Aphididae</taxon>
        <taxon>Macrosiphini</taxon>
        <taxon>Acyrthosiphon</taxon>
    </lineage>
</organism>
<evidence type="ECO:0008006" key="3">
    <source>
        <dbReference type="Google" id="ProtNLM"/>
    </source>
</evidence>
<dbReference type="GO" id="GO:0005991">
    <property type="term" value="P:trehalose metabolic process"/>
    <property type="evidence" value="ECO:0007669"/>
    <property type="project" value="InterPro"/>
</dbReference>
<accession>A0A8R2D259</accession>
<dbReference type="EnsemblMetazoa" id="XM_016800740.2">
    <property type="protein sequence ID" value="XP_016656229.1"/>
    <property type="gene ID" value="LOC100575083"/>
</dbReference>
<evidence type="ECO:0000313" key="1">
    <source>
        <dbReference type="EnsemblMetazoa" id="XP_016656229.1"/>
    </source>
</evidence>
<keyword evidence="2" id="KW-1185">Reference proteome</keyword>
<dbReference type="GeneID" id="100575083"/>
<sequence length="70" mass="7850">FYSELKAAAEFGWDFSSRRLILSGTHKGNTLNSKTSSIVPADLYALLRVTDVPTRSYGGRRLVARLQYVK</sequence>
<dbReference type="KEGG" id="api:100575083"/>
<dbReference type="InterPro" id="IPR012341">
    <property type="entry name" value="6hp_glycosidase-like_sf"/>
</dbReference>
<dbReference type="Gene3D" id="1.50.10.10">
    <property type="match status" value="1"/>
</dbReference>